<dbReference type="Pfam" id="PF00179">
    <property type="entry name" value="UQ_con"/>
    <property type="match status" value="1"/>
</dbReference>
<dbReference type="Gene3D" id="3.10.110.10">
    <property type="entry name" value="Ubiquitin Conjugating Enzyme"/>
    <property type="match status" value="1"/>
</dbReference>
<evidence type="ECO:0000259" key="4">
    <source>
        <dbReference type="PROSITE" id="PS50127"/>
    </source>
</evidence>
<dbReference type="PANTHER" id="PTHR46116">
    <property type="entry name" value="(E3-INDEPENDENT) E2 UBIQUITIN-CONJUGATING ENZYME"/>
    <property type="match status" value="1"/>
</dbReference>
<dbReference type="Pfam" id="PF23046">
    <property type="entry name" value="tSH3-B_UBE2O"/>
    <property type="match status" value="1"/>
</dbReference>
<dbReference type="EMBL" id="CP138583">
    <property type="protein sequence ID" value="WPH00423.1"/>
    <property type="molecule type" value="Genomic_DNA"/>
</dbReference>
<accession>A0AAQ3M381</accession>
<dbReference type="InterPro" id="IPR016135">
    <property type="entry name" value="UBQ-conjugating_enzyme/RWD"/>
</dbReference>
<feature type="domain" description="UBC core" evidence="4">
    <location>
        <begin position="684"/>
        <end position="850"/>
    </location>
</feature>
<feature type="region of interest" description="Disordered" evidence="3">
    <location>
        <begin position="668"/>
        <end position="696"/>
    </location>
</feature>
<dbReference type="GO" id="GO:0061631">
    <property type="term" value="F:ubiquitin conjugating enzyme activity"/>
    <property type="evidence" value="ECO:0007669"/>
    <property type="project" value="TreeGrafter"/>
</dbReference>
<evidence type="ECO:0000256" key="1">
    <source>
        <dbReference type="ARBA" id="ARBA00022679"/>
    </source>
</evidence>
<dbReference type="InterPro" id="IPR057735">
    <property type="entry name" value="UBE2O-like_tSH3-B"/>
</dbReference>
<keyword evidence="2" id="KW-0833">Ubl conjugation pathway</keyword>
<dbReference type="AlphaFoldDB" id="A0AAQ3M381"/>
<dbReference type="CDD" id="cd23837">
    <property type="entry name" value="UBCc_UBE2O"/>
    <property type="match status" value="1"/>
</dbReference>
<dbReference type="SUPFAM" id="SSF54495">
    <property type="entry name" value="UBC-like"/>
    <property type="match status" value="1"/>
</dbReference>
<dbReference type="PANTHER" id="PTHR46116:SF15">
    <property type="entry name" value="(E3-INDEPENDENT) E2 UBIQUITIN-CONJUGATING ENZYME"/>
    <property type="match status" value="1"/>
</dbReference>
<organism evidence="5 6">
    <name type="scientific">Acrodontium crateriforme</name>
    <dbReference type="NCBI Taxonomy" id="150365"/>
    <lineage>
        <taxon>Eukaryota</taxon>
        <taxon>Fungi</taxon>
        <taxon>Dikarya</taxon>
        <taxon>Ascomycota</taxon>
        <taxon>Pezizomycotina</taxon>
        <taxon>Dothideomycetes</taxon>
        <taxon>Dothideomycetidae</taxon>
        <taxon>Mycosphaerellales</taxon>
        <taxon>Teratosphaeriaceae</taxon>
        <taxon>Acrodontium</taxon>
    </lineage>
</organism>
<evidence type="ECO:0000256" key="3">
    <source>
        <dbReference type="SAM" id="MobiDB-lite"/>
    </source>
</evidence>
<dbReference type="SMART" id="SM00212">
    <property type="entry name" value="UBCc"/>
    <property type="match status" value="1"/>
</dbReference>
<gene>
    <name evidence="5" type="ORF">R9X50_00325100</name>
</gene>
<dbReference type="InterPro" id="IPR000608">
    <property type="entry name" value="UBC"/>
</dbReference>
<feature type="compositionally biased region" description="Basic residues" evidence="3">
    <location>
        <begin position="685"/>
        <end position="696"/>
    </location>
</feature>
<reference evidence="5 6" key="1">
    <citation type="submission" date="2023-11" db="EMBL/GenBank/DDBJ databases">
        <title>An acidophilic fungus is an integral part of prey digestion in a carnivorous sundew plant.</title>
        <authorList>
            <person name="Tsai I.J."/>
        </authorList>
    </citation>
    <scope>NUCLEOTIDE SEQUENCE [LARGE SCALE GENOMIC DNA]</scope>
    <source>
        <strain evidence="5">169a</strain>
    </source>
</reference>
<keyword evidence="1" id="KW-0808">Transferase</keyword>
<feature type="region of interest" description="Disordered" evidence="3">
    <location>
        <begin position="568"/>
        <end position="588"/>
    </location>
</feature>
<evidence type="ECO:0000313" key="5">
    <source>
        <dbReference type="EMBL" id="WPH00423.1"/>
    </source>
</evidence>
<name>A0AAQ3M381_9PEZI</name>
<evidence type="ECO:0000313" key="6">
    <source>
        <dbReference type="Proteomes" id="UP001303373"/>
    </source>
</evidence>
<proteinExistence type="predicted"/>
<protein>
    <recommendedName>
        <fullName evidence="4">UBC core domain-containing protein</fullName>
    </recommendedName>
</protein>
<dbReference type="PROSITE" id="PS50127">
    <property type="entry name" value="UBC_2"/>
    <property type="match status" value="1"/>
</dbReference>
<dbReference type="Proteomes" id="UP001303373">
    <property type="component" value="Chromosome 4"/>
</dbReference>
<evidence type="ECO:0000256" key="2">
    <source>
        <dbReference type="ARBA" id="ARBA00022786"/>
    </source>
</evidence>
<keyword evidence="6" id="KW-1185">Reference proteome</keyword>
<sequence>MQTAYRFCAEDVVAHLDNLRQIGTVERTHEDVNTHGPFIIGRGERSITRHHDISRASFQRFQSNGIPPKGTVLVRWLSLRNPELIPNSALHLMDRSLLIGDIVKRNGQDAMSGVVLNTHTICTLQPVGDVYFLGDHDRPLKGLIYFNGPTQDLSLGPVPKALLDVPVSELQYIEAPTIEDLIVYRDWIGRVEDVDYHLTLKLMDNCVVEIRDDVALHADGETDFFYVGDIARTKKGHLRTGRWIYGEYNANTPPVGTVVRTRATRARVQWLQARSGSGVGREPPSFLESDELEDPDLHVYDRSRGPPISRESSMAQTVSNPEIDIHVGLRVRFKDFTSACAKYDDSTYHGKIFPMDRQQYLGYDLNVFDVLDHQSQITVQWQDQSITREYSIMVVPDTDVEDQHAAWPGEIASTIDFSPVPGMINVEQPSKVGVIQSVKSAERMASIKWCPNGLMHFARDPDQNNGLRTLVSVAVGAAEGEAQELSLYDVEARGEVNVCRGDIAVVARKTWGDPSEEPSMQNMEWLGQVVDTRLDGTLLLRLGAATPVQDVVVKREDIVIAIRSETTDQNNADGPFERELNYDSEDDDMYSDDEMDIEEFLTVYEDENGDILQVEDVEGGEWESDDGDEDKTMQEADVIQTASTPAPQHTRPVPSKALEQYLILDSDVPSSHHYSDKPPTPTPLHNKRTQKEHKILRSPGSLPEGIFVRTWECRLDLIRALFIGPEATPYANAPFIIDFYLPPDFPTQPPQAFFHSWPAIDGGGGRVNPNLYEDGKICTSILGTWEGAKGESWHAARSTLLQVIVSLLGLVLVPEPYFNEAGFEHLVGLEGSKRPAALYNERTFIRACGFAVTALMRLKAAVGLAEPRGLEGVADILAWLYSDASGPRLVDKVIGGIERVLAESLKSAGTEPDGKTVMSMGACVPLRRTLERLQGLR</sequence>